<proteinExistence type="predicted"/>
<keyword evidence="1" id="KW-0489">Methyltransferase</keyword>
<dbReference type="Pfam" id="PF13578">
    <property type="entry name" value="Methyltransf_24"/>
    <property type="match status" value="1"/>
</dbReference>
<sequence length="332" mass="38378">MRKAILFGASKQGEHAYDRLKSCYKIIAFCDSDKTKWGKKFCGVQVISPKELIRYNEADIIITSSYYREIQSLLDLMGFDYSVFNYNYDLVPSSKKLTDKMKIVDFGKYLSNSAKSKIEGLSFLTGGSSLLDYICIFKMLELTEAKTYLEIGTWTGESLAIASEYCEKCYSISLPDDDESIVRHFDEINNKDNFSRFFTRNKSNIEHYCSDSRIFDFAVINDSIDVVFIDGDHSFEGVKTDTANILKVIDFNRSIIIWHDFTVGARKHYRHDTIRAVYDSMPDEYHENIFYIDMTMCGAYIPSKYLSSLPTAPKRNEITSFTFEYDCKILKK</sequence>
<organism evidence="1 2">
    <name type="scientific">Anoxynatronum buryatiense</name>
    <dbReference type="NCBI Taxonomy" id="489973"/>
    <lineage>
        <taxon>Bacteria</taxon>
        <taxon>Bacillati</taxon>
        <taxon>Bacillota</taxon>
        <taxon>Clostridia</taxon>
        <taxon>Eubacteriales</taxon>
        <taxon>Clostridiaceae</taxon>
        <taxon>Anoxynatronum</taxon>
    </lineage>
</organism>
<dbReference type="InterPro" id="IPR029063">
    <property type="entry name" value="SAM-dependent_MTases_sf"/>
</dbReference>
<evidence type="ECO:0000313" key="2">
    <source>
        <dbReference type="Proteomes" id="UP001158066"/>
    </source>
</evidence>
<dbReference type="Gene3D" id="3.40.50.150">
    <property type="entry name" value="Vaccinia Virus protein VP39"/>
    <property type="match status" value="1"/>
</dbReference>
<dbReference type="AlphaFoldDB" id="A0AA45WWA3"/>
<dbReference type="RefSeq" id="WP_283408918.1">
    <property type="nucleotide sequence ID" value="NZ_FXUF01000004.1"/>
</dbReference>
<protein>
    <submittedName>
        <fullName evidence="1">Methyltransferase domain-containing protein</fullName>
    </submittedName>
</protein>
<gene>
    <name evidence="1" type="ORF">SAMN06296020_104257</name>
</gene>
<evidence type="ECO:0000313" key="1">
    <source>
        <dbReference type="EMBL" id="SMP52570.1"/>
    </source>
</evidence>
<keyword evidence="2" id="KW-1185">Reference proteome</keyword>
<keyword evidence="1" id="KW-0808">Transferase</keyword>
<dbReference type="GO" id="GO:0008168">
    <property type="term" value="F:methyltransferase activity"/>
    <property type="evidence" value="ECO:0007669"/>
    <property type="project" value="UniProtKB-KW"/>
</dbReference>
<dbReference type="EMBL" id="FXUF01000004">
    <property type="protein sequence ID" value="SMP52570.1"/>
    <property type="molecule type" value="Genomic_DNA"/>
</dbReference>
<dbReference type="GO" id="GO:0032259">
    <property type="term" value="P:methylation"/>
    <property type="evidence" value="ECO:0007669"/>
    <property type="project" value="UniProtKB-KW"/>
</dbReference>
<dbReference type="Proteomes" id="UP001158066">
    <property type="component" value="Unassembled WGS sequence"/>
</dbReference>
<name>A0AA45WWA3_9CLOT</name>
<dbReference type="SUPFAM" id="SSF53335">
    <property type="entry name" value="S-adenosyl-L-methionine-dependent methyltransferases"/>
    <property type="match status" value="2"/>
</dbReference>
<comment type="caution">
    <text evidence="1">The sequence shown here is derived from an EMBL/GenBank/DDBJ whole genome shotgun (WGS) entry which is preliminary data.</text>
</comment>
<accession>A0AA45WWA3</accession>
<reference evidence="1" key="1">
    <citation type="submission" date="2017-05" db="EMBL/GenBank/DDBJ databases">
        <authorList>
            <person name="Varghese N."/>
            <person name="Submissions S."/>
        </authorList>
    </citation>
    <scope>NUCLEOTIDE SEQUENCE</scope>
    <source>
        <strain evidence="1">Su22</strain>
    </source>
</reference>
<dbReference type="Gene3D" id="3.40.50.720">
    <property type="entry name" value="NAD(P)-binding Rossmann-like Domain"/>
    <property type="match status" value="1"/>
</dbReference>